<accession>A0A1G7V7I8</accession>
<dbReference type="Proteomes" id="UP000199623">
    <property type="component" value="Unassembled WGS sequence"/>
</dbReference>
<dbReference type="STRING" id="200378.SAMN05216553_10956"/>
<gene>
    <name evidence="2" type="ORF">SAMN05216553_10956</name>
</gene>
<feature type="transmembrane region" description="Helical" evidence="1">
    <location>
        <begin position="12"/>
        <end position="31"/>
    </location>
</feature>
<dbReference type="RefSeq" id="WP_090051713.1">
    <property type="nucleotide sequence ID" value="NZ_FNCC01000009.1"/>
</dbReference>
<keyword evidence="1" id="KW-1133">Transmembrane helix</keyword>
<evidence type="ECO:0008006" key="4">
    <source>
        <dbReference type="Google" id="ProtNLM"/>
    </source>
</evidence>
<name>A0A1G7V7I8_9PSEU</name>
<proteinExistence type="predicted"/>
<evidence type="ECO:0000313" key="2">
    <source>
        <dbReference type="EMBL" id="SDG55677.1"/>
    </source>
</evidence>
<keyword evidence="1" id="KW-0472">Membrane</keyword>
<feature type="transmembrane region" description="Helical" evidence="1">
    <location>
        <begin position="69"/>
        <end position="90"/>
    </location>
</feature>
<evidence type="ECO:0000256" key="1">
    <source>
        <dbReference type="SAM" id="Phobius"/>
    </source>
</evidence>
<organism evidence="2 3">
    <name type="scientific">Lentzea fradiae</name>
    <dbReference type="NCBI Taxonomy" id="200378"/>
    <lineage>
        <taxon>Bacteria</taxon>
        <taxon>Bacillati</taxon>
        <taxon>Actinomycetota</taxon>
        <taxon>Actinomycetes</taxon>
        <taxon>Pseudonocardiales</taxon>
        <taxon>Pseudonocardiaceae</taxon>
        <taxon>Lentzea</taxon>
    </lineage>
</organism>
<dbReference type="OrthoDB" id="25997at2"/>
<evidence type="ECO:0000313" key="3">
    <source>
        <dbReference type="Proteomes" id="UP000199623"/>
    </source>
</evidence>
<dbReference type="EMBL" id="FNCC01000009">
    <property type="protein sequence ID" value="SDG55677.1"/>
    <property type="molecule type" value="Genomic_DNA"/>
</dbReference>
<keyword evidence="1" id="KW-0812">Transmembrane</keyword>
<reference evidence="3" key="1">
    <citation type="submission" date="2016-10" db="EMBL/GenBank/DDBJ databases">
        <authorList>
            <person name="Varghese N."/>
            <person name="Submissions S."/>
        </authorList>
    </citation>
    <scope>NUCLEOTIDE SEQUENCE [LARGE SCALE GENOMIC DNA]</scope>
    <source>
        <strain evidence="3">CGMCC 4.3506</strain>
    </source>
</reference>
<feature type="transmembrane region" description="Helical" evidence="1">
    <location>
        <begin position="102"/>
        <end position="122"/>
    </location>
</feature>
<protein>
    <recommendedName>
        <fullName evidence="4">Integral membrane protein</fullName>
    </recommendedName>
</protein>
<keyword evidence="3" id="KW-1185">Reference proteome</keyword>
<sequence length="126" mass="13520">MPEATTRQGPGRMLITVYGIFALAATARSAVQLISRFDEAPVAYLLSAFAAVVYVVATITLARDSRRVAFVACAIELTGVITVGLVSLVVPEAFPDATVWSFFGIGYGFIPLVLPVLGLWWLRKTA</sequence>
<feature type="transmembrane region" description="Helical" evidence="1">
    <location>
        <begin position="43"/>
        <end position="62"/>
    </location>
</feature>
<dbReference type="AlphaFoldDB" id="A0A1G7V7I8"/>